<gene>
    <name evidence="1" type="ORF">NDR86_01655</name>
</gene>
<dbReference type="RefSeq" id="WP_251909043.1">
    <property type="nucleotide sequence ID" value="NZ_JAMRXG010000001.1"/>
</dbReference>
<dbReference type="EMBL" id="JAMRXG010000001">
    <property type="protein sequence ID" value="MCM6772176.1"/>
    <property type="molecule type" value="Genomic_DNA"/>
</dbReference>
<keyword evidence="2" id="KW-1185">Reference proteome</keyword>
<sequence length="48" mass="5652">MPIDFGLNTHPRTFDHQIVGPDRRTARWMIEARRGVKSFLTAWVGWRA</sequence>
<evidence type="ECO:0000313" key="2">
    <source>
        <dbReference type="Proteomes" id="UP001139157"/>
    </source>
</evidence>
<evidence type="ECO:0000313" key="1">
    <source>
        <dbReference type="EMBL" id="MCM6772176.1"/>
    </source>
</evidence>
<accession>A0A9X2E231</accession>
<comment type="caution">
    <text evidence="1">The sequence shown here is derived from an EMBL/GenBank/DDBJ whole genome shotgun (WGS) entry which is preliminary data.</text>
</comment>
<protein>
    <submittedName>
        <fullName evidence="1">Uncharacterized protein</fullName>
    </submittedName>
</protein>
<dbReference type="Proteomes" id="UP001139157">
    <property type="component" value="Unassembled WGS sequence"/>
</dbReference>
<name>A0A9X2E231_9NOCA</name>
<reference evidence="1" key="1">
    <citation type="submission" date="2022-06" db="EMBL/GenBank/DDBJ databases">
        <title>Novel species in genus nocardia.</title>
        <authorList>
            <person name="Li F."/>
        </authorList>
    </citation>
    <scope>NUCLEOTIDE SEQUENCE</scope>
    <source>
        <strain evidence="1">CDC141</strain>
    </source>
</reference>
<organism evidence="1 2">
    <name type="scientific">Nocardia pulmonis</name>
    <dbReference type="NCBI Taxonomy" id="2951408"/>
    <lineage>
        <taxon>Bacteria</taxon>
        <taxon>Bacillati</taxon>
        <taxon>Actinomycetota</taxon>
        <taxon>Actinomycetes</taxon>
        <taxon>Mycobacteriales</taxon>
        <taxon>Nocardiaceae</taxon>
        <taxon>Nocardia</taxon>
    </lineage>
</organism>
<proteinExistence type="predicted"/>
<dbReference type="AlphaFoldDB" id="A0A9X2E231"/>